<dbReference type="Proteomes" id="UP000294847">
    <property type="component" value="Chromosome 7"/>
</dbReference>
<protein>
    <recommendedName>
        <fullName evidence="1">Phosphoinositide phospholipase C</fullName>
        <ecNumber evidence="1">3.1.4.11</ecNumber>
    </recommendedName>
</protein>
<evidence type="ECO:0000256" key="2">
    <source>
        <dbReference type="SAM" id="MobiDB-lite"/>
    </source>
</evidence>
<feature type="compositionally biased region" description="Basic residues" evidence="2">
    <location>
        <begin position="424"/>
        <end position="433"/>
    </location>
</feature>
<sequence>MSRREEEAKVKSWGFPHVFTWTDGPNAHYTPHTHNGLTTHLILDGELTITYPEDENPSKETFGVGSRIDVDAGRVHEVWVGKAGCTYVIGEKINTTGRRPGPDEARYTHPENGTIPPQPCTRTIHIKCAASENPAEPELLVCLTRRHGASPAPKPTTCTRLTPLSRPACPDLTVAAKRASTTASGSLGSGLRPTLIEQCASLSQIAYPTRAPPPQLPCRKASKVASDQTSVRYNMPTFGRHQDAGGALRRLVNMTTLMVPTQGGFHRPQATDHIDSAVDSNMTICPGFENHIVRIFKNLCGPGAVTLSRERFQAFLEDVQGDVVTKPLEKEMYTLYEFFETWSYVYRMKPQTKIDSAQKDLSKPISHYFISSSHNTYLLGNQLTSVSSVEAYKTALEQDCRCIEIDVWNSPEYALGLRTPSRSKSPRPGHKRQLSASSITSAFEERLDSLKQVLTGKSYSSSQTTTAKTLKVPPCDRRNSNNLEVPSTRNSDTTFTTGSNTAVDDADEKHVPETHARRRSRSLANPSMEPVVMHAHTYAQRDWTLSNYVGFREVCRTIGKTAFVTNHLPIIISLEVHADAQQQDLMVEIMQQEWGDLLLQEQIFGCDPRLRLPTLEELQDKILIKVKKASVVANSNGTADSLGIPLTALIRGSVPGTSSDEEASGNPNRPKISPRLSKLAVYTHSKHFGGFSTRVAKSPSHIFSLSEGSIQRWAKEDPEGMKSHNKSFLMRAYPDPVSRVDSGNMDPAFCWRRGVQMVAMNWQTLDGEMMINHAMFADQAGWALKPAAMRGLPDDSFGPKTVELLRITAFAGQNIRPTTHETVSSFDPSISISLCVEGQDPIKHHLPSRETSNPDWGHEGKSVCFKDVTNVMERFSFVKIKVEDDGELSSWACYRLDRLQRGYRFVELMGPRGERTEGKLLVKIDKVMR</sequence>
<dbReference type="CDD" id="cd08598">
    <property type="entry name" value="PI-PLC1c_yeast"/>
    <property type="match status" value="1"/>
</dbReference>
<dbReference type="InterPro" id="IPR001192">
    <property type="entry name" value="PI-PLC_fam"/>
</dbReference>
<evidence type="ECO:0000313" key="4">
    <source>
        <dbReference type="EMBL" id="QBZ66093.1"/>
    </source>
</evidence>
<reference evidence="4 5" key="1">
    <citation type="journal article" date="2019" name="Mol. Biol. Evol.">
        <title>Blast fungal genomes show frequent chromosomal changes, gene gains and losses, and effector gene turnover.</title>
        <authorList>
            <person name="Gomez Luciano L.B."/>
            <person name="Jason Tsai I."/>
            <person name="Chuma I."/>
            <person name="Tosa Y."/>
            <person name="Chen Y.H."/>
            <person name="Li J.Y."/>
            <person name="Li M.Y."/>
            <person name="Jade Lu M.Y."/>
            <person name="Nakayashiki H."/>
            <person name="Li W.H."/>
        </authorList>
    </citation>
    <scope>NUCLEOTIDE SEQUENCE [LARGE SCALE GENOMIC DNA]</scope>
    <source>
        <strain evidence="4">MZ5-1-6</strain>
    </source>
</reference>
<dbReference type="PANTHER" id="PTHR10336">
    <property type="entry name" value="PHOSPHOINOSITIDE-SPECIFIC PHOSPHOLIPASE C FAMILY PROTEIN"/>
    <property type="match status" value="1"/>
</dbReference>
<dbReference type="InterPro" id="IPR000909">
    <property type="entry name" value="PLipase_C_PInositol-sp_X_dom"/>
</dbReference>
<dbReference type="Pfam" id="PF00388">
    <property type="entry name" value="PI-PLC-X"/>
    <property type="match status" value="1"/>
</dbReference>
<evidence type="ECO:0000256" key="1">
    <source>
        <dbReference type="RuleBase" id="RU361133"/>
    </source>
</evidence>
<feature type="region of interest" description="Disordered" evidence="2">
    <location>
        <begin position="96"/>
        <end position="118"/>
    </location>
</feature>
<comment type="catalytic activity">
    <reaction evidence="1">
        <text>a 1,2-diacyl-sn-glycero-3-phospho-(1D-myo-inositol-4,5-bisphosphate) + H2O = 1D-myo-inositol 1,4,5-trisphosphate + a 1,2-diacyl-sn-glycerol + H(+)</text>
        <dbReference type="Rhea" id="RHEA:33179"/>
        <dbReference type="ChEBI" id="CHEBI:15377"/>
        <dbReference type="ChEBI" id="CHEBI:15378"/>
        <dbReference type="ChEBI" id="CHEBI:17815"/>
        <dbReference type="ChEBI" id="CHEBI:58456"/>
        <dbReference type="ChEBI" id="CHEBI:203600"/>
        <dbReference type="EC" id="3.1.4.11"/>
    </reaction>
</comment>
<feature type="compositionally biased region" description="Basic and acidic residues" evidence="2">
    <location>
        <begin position="100"/>
        <end position="109"/>
    </location>
</feature>
<dbReference type="GO" id="GO:0048015">
    <property type="term" value="P:phosphatidylinositol-mediated signaling"/>
    <property type="evidence" value="ECO:0007669"/>
    <property type="project" value="TreeGrafter"/>
</dbReference>
<gene>
    <name evidence="4" type="ORF">PoMZ_13063</name>
</gene>
<dbReference type="PROSITE" id="PS50008">
    <property type="entry name" value="PIPLC_Y_DOMAIN"/>
    <property type="match status" value="1"/>
</dbReference>
<feature type="compositionally biased region" description="Polar residues" evidence="2">
    <location>
        <begin position="480"/>
        <end position="502"/>
    </location>
</feature>
<feature type="region of interest" description="Disordered" evidence="2">
    <location>
        <begin position="418"/>
        <end position="438"/>
    </location>
</feature>
<dbReference type="PROSITE" id="PS50007">
    <property type="entry name" value="PIPLC_X_DOMAIN"/>
    <property type="match status" value="1"/>
</dbReference>
<dbReference type="SMART" id="SM00149">
    <property type="entry name" value="PLCYc"/>
    <property type="match status" value="1"/>
</dbReference>
<evidence type="ECO:0000313" key="5">
    <source>
        <dbReference type="Proteomes" id="UP000294847"/>
    </source>
</evidence>
<keyword evidence="1" id="KW-0378">Hydrolase</keyword>
<accession>A0A4P7NUH4</accession>
<dbReference type="SUPFAM" id="SSF51182">
    <property type="entry name" value="RmlC-like cupins"/>
    <property type="match status" value="1"/>
</dbReference>
<organism evidence="4 5">
    <name type="scientific">Pyricularia oryzae</name>
    <name type="common">Rice blast fungus</name>
    <name type="synonym">Magnaporthe oryzae</name>
    <dbReference type="NCBI Taxonomy" id="318829"/>
    <lineage>
        <taxon>Eukaryota</taxon>
        <taxon>Fungi</taxon>
        <taxon>Dikarya</taxon>
        <taxon>Ascomycota</taxon>
        <taxon>Pezizomycotina</taxon>
        <taxon>Sordariomycetes</taxon>
        <taxon>Sordariomycetidae</taxon>
        <taxon>Magnaporthales</taxon>
        <taxon>Pyriculariaceae</taxon>
        <taxon>Pyricularia</taxon>
    </lineage>
</organism>
<dbReference type="EC" id="3.1.4.11" evidence="1"/>
<dbReference type="SMART" id="SM00148">
    <property type="entry name" value="PLCXc"/>
    <property type="match status" value="1"/>
</dbReference>
<dbReference type="SUPFAM" id="SSF51695">
    <property type="entry name" value="PLC-like phosphodiesterases"/>
    <property type="match status" value="1"/>
</dbReference>
<dbReference type="Gene3D" id="2.60.40.150">
    <property type="entry name" value="C2 domain"/>
    <property type="match status" value="1"/>
</dbReference>
<dbReference type="EMBL" id="CP034210">
    <property type="protein sequence ID" value="QBZ66093.1"/>
    <property type="molecule type" value="Genomic_DNA"/>
</dbReference>
<dbReference type="PRINTS" id="PR00390">
    <property type="entry name" value="PHPHLIPASEC"/>
</dbReference>
<dbReference type="InterPro" id="IPR011051">
    <property type="entry name" value="RmlC_Cupin_sf"/>
</dbReference>
<keyword evidence="1" id="KW-0442">Lipid degradation</keyword>
<keyword evidence="1" id="KW-0443">Lipid metabolism</keyword>
<proteinExistence type="predicted"/>
<dbReference type="AlphaFoldDB" id="A0A4P7NUH4"/>
<dbReference type="CDD" id="cd00275">
    <property type="entry name" value="C2_PLC_like"/>
    <property type="match status" value="1"/>
</dbReference>
<name>A0A4P7NUH4_PYROR</name>
<dbReference type="GO" id="GO:0016042">
    <property type="term" value="P:lipid catabolic process"/>
    <property type="evidence" value="ECO:0007669"/>
    <property type="project" value="UniProtKB-KW"/>
</dbReference>
<dbReference type="InterPro" id="IPR001711">
    <property type="entry name" value="PLipase_C_Pinositol-sp_Y"/>
</dbReference>
<dbReference type="GO" id="GO:0051209">
    <property type="term" value="P:release of sequestered calcium ion into cytosol"/>
    <property type="evidence" value="ECO:0007669"/>
    <property type="project" value="TreeGrafter"/>
</dbReference>
<evidence type="ECO:0000259" key="3">
    <source>
        <dbReference type="PROSITE" id="PS50008"/>
    </source>
</evidence>
<dbReference type="InterPro" id="IPR017946">
    <property type="entry name" value="PLC-like_Pdiesterase_TIM-brl"/>
</dbReference>
<dbReference type="GO" id="GO:0004435">
    <property type="term" value="F:phosphatidylinositol-4,5-bisphosphate phospholipase C activity"/>
    <property type="evidence" value="ECO:0007669"/>
    <property type="project" value="UniProtKB-EC"/>
</dbReference>
<feature type="domain" description="PI-PLC Y-box" evidence="3">
    <location>
        <begin position="676"/>
        <end position="790"/>
    </location>
</feature>
<dbReference type="InterPro" id="IPR035892">
    <property type="entry name" value="C2_domain_sf"/>
</dbReference>
<feature type="region of interest" description="Disordered" evidence="2">
    <location>
        <begin position="461"/>
        <end position="522"/>
    </location>
</feature>
<dbReference type="Pfam" id="PF00387">
    <property type="entry name" value="PI-PLC-Y"/>
    <property type="match status" value="1"/>
</dbReference>
<dbReference type="PANTHER" id="PTHR10336:SF82">
    <property type="entry name" value="PHOSPHOINOSITIDE PHOSPHOLIPASE C"/>
    <property type="match status" value="1"/>
</dbReference>
<dbReference type="Gene3D" id="3.20.20.190">
    <property type="entry name" value="Phosphatidylinositol (PI) phosphodiesterase"/>
    <property type="match status" value="2"/>
</dbReference>